<dbReference type="PANTHER" id="PTHR45766">
    <property type="entry name" value="DNA ANNEALING HELICASE AND ENDONUCLEASE ZRANB3 FAMILY MEMBER"/>
    <property type="match status" value="1"/>
</dbReference>
<dbReference type="PROSITE" id="PS51192">
    <property type="entry name" value="HELICASE_ATP_BIND_1"/>
    <property type="match status" value="1"/>
</dbReference>
<evidence type="ECO:0000313" key="4">
    <source>
        <dbReference type="Proteomes" id="UP000465240"/>
    </source>
</evidence>
<keyword evidence="4" id="KW-1185">Reference proteome</keyword>
<dbReference type="InterPro" id="IPR027417">
    <property type="entry name" value="P-loop_NTPase"/>
</dbReference>
<dbReference type="Gene3D" id="3.40.50.10810">
    <property type="entry name" value="Tandem AAA-ATPase domain"/>
    <property type="match status" value="1"/>
</dbReference>
<dbReference type="SUPFAM" id="SSF52540">
    <property type="entry name" value="P-loop containing nucleoside triphosphate hydrolases"/>
    <property type="match status" value="2"/>
</dbReference>
<name>A0ABQ1CFM7_9MYCO</name>
<protein>
    <recommendedName>
        <fullName evidence="2">Helicase ATP-binding domain-containing protein</fullName>
    </recommendedName>
</protein>
<feature type="domain" description="Helicase ATP-binding" evidence="2">
    <location>
        <begin position="388"/>
        <end position="559"/>
    </location>
</feature>
<dbReference type="RefSeq" id="WP_120795147.1">
    <property type="nucleotide sequence ID" value="NZ_BLKX01000003.1"/>
</dbReference>
<dbReference type="Pfam" id="PF00176">
    <property type="entry name" value="SNF2-rel_dom"/>
    <property type="match status" value="1"/>
</dbReference>
<proteinExistence type="predicted"/>
<evidence type="ECO:0000256" key="1">
    <source>
        <dbReference type="ARBA" id="ARBA00022801"/>
    </source>
</evidence>
<dbReference type="InterPro" id="IPR049730">
    <property type="entry name" value="SNF2/RAD54-like_C"/>
</dbReference>
<dbReference type="CDD" id="cd18793">
    <property type="entry name" value="SF2_C_SNF"/>
    <property type="match status" value="1"/>
</dbReference>
<dbReference type="InterPro" id="IPR014001">
    <property type="entry name" value="Helicase_ATP-bd"/>
</dbReference>
<reference evidence="3 4" key="1">
    <citation type="journal article" date="2019" name="Emerg. Microbes Infect.">
        <title>Comprehensive subspecies identification of 175 nontuberculous mycobacteria species based on 7547 genomic profiles.</title>
        <authorList>
            <person name="Matsumoto Y."/>
            <person name="Kinjo T."/>
            <person name="Motooka D."/>
            <person name="Nabeya D."/>
            <person name="Jung N."/>
            <person name="Uechi K."/>
            <person name="Horii T."/>
            <person name="Iida T."/>
            <person name="Fujita J."/>
            <person name="Nakamura S."/>
        </authorList>
    </citation>
    <scope>NUCLEOTIDE SEQUENCE [LARGE SCALE GENOMIC DNA]</scope>
    <source>
        <strain evidence="3 4">JCM 18565</strain>
    </source>
</reference>
<dbReference type="Pfam" id="PF00271">
    <property type="entry name" value="Helicase_C"/>
    <property type="match status" value="1"/>
</dbReference>
<dbReference type="SMART" id="SM00487">
    <property type="entry name" value="DEXDc"/>
    <property type="match status" value="1"/>
</dbReference>
<dbReference type="InterPro" id="IPR038718">
    <property type="entry name" value="SNF2-like_sf"/>
</dbReference>
<dbReference type="InterPro" id="IPR000330">
    <property type="entry name" value="SNF2_N"/>
</dbReference>
<comment type="caution">
    <text evidence="3">The sequence shown here is derived from an EMBL/GenBank/DDBJ whole genome shotgun (WGS) entry which is preliminary data.</text>
</comment>
<accession>A0ABQ1CFM7</accession>
<evidence type="ECO:0000259" key="2">
    <source>
        <dbReference type="PROSITE" id="PS51192"/>
    </source>
</evidence>
<organism evidence="3 4">
    <name type="scientific">Mycobacterium paragordonae</name>
    <dbReference type="NCBI Taxonomy" id="1389713"/>
    <lineage>
        <taxon>Bacteria</taxon>
        <taxon>Bacillati</taxon>
        <taxon>Actinomycetota</taxon>
        <taxon>Actinomycetes</taxon>
        <taxon>Mycobacteriales</taxon>
        <taxon>Mycobacteriaceae</taxon>
        <taxon>Mycobacterium</taxon>
    </lineage>
</organism>
<dbReference type="Proteomes" id="UP000465240">
    <property type="component" value="Unassembled WGS sequence"/>
</dbReference>
<dbReference type="PANTHER" id="PTHR45766:SF6">
    <property type="entry name" value="SWI_SNF-RELATED MATRIX-ASSOCIATED ACTIN-DEPENDENT REGULATOR OF CHROMATIN SUBFAMILY A-LIKE PROTEIN 1"/>
    <property type="match status" value="1"/>
</dbReference>
<keyword evidence="1" id="KW-0378">Hydrolase</keyword>
<gene>
    <name evidence="3" type="ORF">MPRG_65370</name>
</gene>
<dbReference type="Gene3D" id="3.40.50.300">
    <property type="entry name" value="P-loop containing nucleotide triphosphate hydrolases"/>
    <property type="match status" value="1"/>
</dbReference>
<dbReference type="InterPro" id="IPR001650">
    <property type="entry name" value="Helicase_C-like"/>
</dbReference>
<evidence type="ECO:0000313" key="3">
    <source>
        <dbReference type="EMBL" id="GFG83261.1"/>
    </source>
</evidence>
<dbReference type="EMBL" id="BLKX01000003">
    <property type="protein sequence ID" value="GFG83261.1"/>
    <property type="molecule type" value="Genomic_DNA"/>
</dbReference>
<sequence>MISRDLWPVLHEAVTTLAAVCDYANERDSAGFSATDAAVGHFLADTPLQEWADEHAATARVLLPTYRRQLGEQTTAQILSIPDPDAEHARAAREAVRGLHRAARRRQYLHRSSYVHLEDQRVLLAFPFDEALVAAARVIAGRRYDGARKVNSYPLSSLPAVVGLATGAGIDIAPEILAVARDVVHNPDAYRPVEVSLCEHDPALLRIDTDYAPGLTAALKALNGGSTWRSAARVHEIAITVGAAQLLDVFTSHDLVIEASAARALDEAIAQQRNQAGGTADLTGDRRLSIAAATPAVQSAVAARLRALAGSCVPRKALLPWPLHVEPAAIAELLQAQGIDVTPAASAALHDEIDRQETNLEVACAASGPPMKIAELGVTLMAHQCPAVRFAAAGRRILIGDEMGLGKTITALATVAAEHAFPVVVACKPDLTENWRTEITRALPARRVAVASGLTPRAVPAGTDVVVIGYAALASRPRMPTGTTRRFAWVQQLAELGPRALIIDEGHLGKESTAARSRALAALGADVAARDGLILNLTGTAVVNRPRELAQQLITLGLLAPKDTEINPGRHLFGGEWDFLFRYCGPEQSSGGFGWTFNGASHTRELNHRLKAFGVMLRRTEDALDLPEFSCTVLPIEPAQLDPDAWAQYRQAEQAAAADFAREATDLAEAYGVEVSDARVRAAMRARSGAHLVRINALRQLIGAAKQPAITDWVSRYVADGEKVMIAAHHRDVVDHYASRFGGLKIQGGQSVAAKEADKHAFQTCPVDQAPAITVAISAGGVGHTLTAARIGVQAELCWTPGELRQMAKRIHRIGQTRPVQYRVAVVPATIDEQMWQIITNKQRTLDAVLDGVDISDVRDDDTAAAAQLAWELVEAGLNALAEVK</sequence>